<dbReference type="Proteomes" id="UP000619479">
    <property type="component" value="Unassembled WGS sequence"/>
</dbReference>
<gene>
    <name evidence="1" type="ORF">Acy02nite_63990</name>
</gene>
<sequence>MDRLADQLDQAAAALTTIDRRVPQLLPGAAAFGADDTGRPGRLGRQLHESWTAVLQARAEEAAGISARLSDLAHSVRSNARDYAQTDETVRRRFLKGL</sequence>
<evidence type="ECO:0008006" key="3">
    <source>
        <dbReference type="Google" id="ProtNLM"/>
    </source>
</evidence>
<dbReference type="AlphaFoldDB" id="A0A919IS16"/>
<evidence type="ECO:0000313" key="2">
    <source>
        <dbReference type="Proteomes" id="UP000619479"/>
    </source>
</evidence>
<proteinExistence type="predicted"/>
<organism evidence="1 2">
    <name type="scientific">Actinoplanes cyaneus</name>
    <dbReference type="NCBI Taxonomy" id="52696"/>
    <lineage>
        <taxon>Bacteria</taxon>
        <taxon>Bacillati</taxon>
        <taxon>Actinomycetota</taxon>
        <taxon>Actinomycetes</taxon>
        <taxon>Micromonosporales</taxon>
        <taxon>Micromonosporaceae</taxon>
        <taxon>Actinoplanes</taxon>
    </lineage>
</organism>
<protein>
    <recommendedName>
        <fullName evidence="3">Excreted virulence factor EspC (Type VII ESX diderm)</fullName>
    </recommendedName>
</protein>
<accession>A0A919IS16</accession>
<comment type="caution">
    <text evidence="1">The sequence shown here is derived from an EMBL/GenBank/DDBJ whole genome shotgun (WGS) entry which is preliminary data.</text>
</comment>
<name>A0A919IS16_9ACTN</name>
<keyword evidence="2" id="KW-1185">Reference proteome</keyword>
<evidence type="ECO:0000313" key="1">
    <source>
        <dbReference type="EMBL" id="GID68518.1"/>
    </source>
</evidence>
<reference evidence="1" key="1">
    <citation type="submission" date="2021-01" db="EMBL/GenBank/DDBJ databases">
        <title>Whole genome shotgun sequence of Actinoplanes cyaneus NBRC 14990.</title>
        <authorList>
            <person name="Komaki H."/>
            <person name="Tamura T."/>
        </authorList>
    </citation>
    <scope>NUCLEOTIDE SEQUENCE</scope>
    <source>
        <strain evidence="1">NBRC 14990</strain>
    </source>
</reference>
<dbReference type="RefSeq" id="WP_203748346.1">
    <property type="nucleotide sequence ID" value="NZ_BAAAUC010000039.1"/>
</dbReference>
<dbReference type="EMBL" id="BOMH01000048">
    <property type="protein sequence ID" value="GID68518.1"/>
    <property type="molecule type" value="Genomic_DNA"/>
</dbReference>